<dbReference type="GO" id="GO:0004553">
    <property type="term" value="F:hydrolase activity, hydrolyzing O-glycosyl compounds"/>
    <property type="evidence" value="ECO:0007669"/>
    <property type="project" value="UniProtKB-ARBA"/>
</dbReference>
<feature type="domain" description="Fibronectin type III-like" evidence="3">
    <location>
        <begin position="5"/>
        <end position="74"/>
    </location>
</feature>
<name>X1BAN3_9ZZZZ</name>
<accession>X1BAN3</accession>
<dbReference type="Gene3D" id="2.60.40.10">
    <property type="entry name" value="Immunoglobulins"/>
    <property type="match status" value="1"/>
</dbReference>
<evidence type="ECO:0000259" key="3">
    <source>
        <dbReference type="SMART" id="SM01217"/>
    </source>
</evidence>
<dbReference type="PANTHER" id="PTHR42715:SF10">
    <property type="entry name" value="BETA-GLUCOSIDASE"/>
    <property type="match status" value="1"/>
</dbReference>
<feature type="non-terminal residue" evidence="4">
    <location>
        <position position="1"/>
    </location>
</feature>
<dbReference type="InterPro" id="IPR050288">
    <property type="entry name" value="Cellulose_deg_GH3"/>
</dbReference>
<comment type="caution">
    <text evidence="4">The sequence shown here is derived from an EMBL/GenBank/DDBJ whole genome shotgun (WGS) entry which is preliminary data.</text>
</comment>
<gene>
    <name evidence="4" type="ORF">S01H4_35755</name>
</gene>
<comment type="similarity">
    <text evidence="1">Belongs to the glycosyl hydrolase 3 family.</text>
</comment>
<dbReference type="SMART" id="SM01217">
    <property type="entry name" value="Fn3_like"/>
    <property type="match status" value="1"/>
</dbReference>
<dbReference type="EMBL" id="BART01019044">
    <property type="protein sequence ID" value="GAG81188.1"/>
    <property type="molecule type" value="Genomic_DNA"/>
</dbReference>
<dbReference type="AlphaFoldDB" id="X1BAN3"/>
<evidence type="ECO:0000256" key="1">
    <source>
        <dbReference type="ARBA" id="ARBA00005336"/>
    </source>
</evidence>
<sequence>FEGDEVVQLYLHDAVSSLAKPVKELKRFRRVTLKPGEKEKVSFTLASEDLLSYDADMNLVIEPGIFEVMLGASSEDIRLKGNFKVK</sequence>
<dbReference type="FunFam" id="2.60.40.10:FF:000495">
    <property type="entry name" value="Periplasmic beta-glucosidase"/>
    <property type="match status" value="1"/>
</dbReference>
<dbReference type="Pfam" id="PF14310">
    <property type="entry name" value="Fn3-like"/>
    <property type="match status" value="1"/>
</dbReference>
<dbReference type="PANTHER" id="PTHR42715">
    <property type="entry name" value="BETA-GLUCOSIDASE"/>
    <property type="match status" value="1"/>
</dbReference>
<evidence type="ECO:0000256" key="2">
    <source>
        <dbReference type="ARBA" id="ARBA00022801"/>
    </source>
</evidence>
<proteinExistence type="inferred from homology"/>
<dbReference type="InterPro" id="IPR026891">
    <property type="entry name" value="Fn3-like"/>
</dbReference>
<dbReference type="InterPro" id="IPR013783">
    <property type="entry name" value="Ig-like_fold"/>
</dbReference>
<evidence type="ECO:0000313" key="4">
    <source>
        <dbReference type="EMBL" id="GAG81188.1"/>
    </source>
</evidence>
<protein>
    <recommendedName>
        <fullName evidence="3">Fibronectin type III-like domain-containing protein</fullName>
    </recommendedName>
</protein>
<reference evidence="4" key="1">
    <citation type="journal article" date="2014" name="Front. Microbiol.">
        <title>High frequency of phylogenetically diverse reductive dehalogenase-homologous genes in deep subseafloor sedimentary metagenomes.</title>
        <authorList>
            <person name="Kawai M."/>
            <person name="Futagami T."/>
            <person name="Toyoda A."/>
            <person name="Takaki Y."/>
            <person name="Nishi S."/>
            <person name="Hori S."/>
            <person name="Arai W."/>
            <person name="Tsubouchi T."/>
            <person name="Morono Y."/>
            <person name="Uchiyama I."/>
            <person name="Ito T."/>
            <person name="Fujiyama A."/>
            <person name="Inagaki F."/>
            <person name="Takami H."/>
        </authorList>
    </citation>
    <scope>NUCLEOTIDE SEQUENCE</scope>
    <source>
        <strain evidence="4">Expedition CK06-06</strain>
    </source>
</reference>
<keyword evidence="2" id="KW-0378">Hydrolase</keyword>
<organism evidence="4">
    <name type="scientific">marine sediment metagenome</name>
    <dbReference type="NCBI Taxonomy" id="412755"/>
    <lineage>
        <taxon>unclassified sequences</taxon>
        <taxon>metagenomes</taxon>
        <taxon>ecological metagenomes</taxon>
    </lineage>
</organism>